<evidence type="ECO:0000256" key="1">
    <source>
        <dbReference type="SAM" id="Phobius"/>
    </source>
</evidence>
<dbReference type="AlphaFoldDB" id="A0ABD8B772"/>
<evidence type="ECO:0000313" key="3">
    <source>
        <dbReference type="Proteomes" id="UP000831534"/>
    </source>
</evidence>
<dbReference type="KEGG" id="ckh:LVJ77_12555"/>
<dbReference type="RefSeq" id="WP_027010048.1">
    <property type="nucleotide sequence ID" value="NZ_CP091521.1"/>
</dbReference>
<reference evidence="2 3" key="1">
    <citation type="journal article" date="2022" name="Res Sq">
        <title>Evolution of multicellular longitudinally dividing oral cavity symbionts (Neisseriaceae).</title>
        <authorList>
            <person name="Nyongesa S."/>
            <person name="Weber P."/>
            <person name="Bernet E."/>
            <person name="Pullido F."/>
            <person name="Nieckarz M."/>
            <person name="Delaby M."/>
            <person name="Nieves C."/>
            <person name="Viehboeck T."/>
            <person name="Krause N."/>
            <person name="Rivera-Millot A."/>
            <person name="Nakamura A."/>
            <person name="Vischer N."/>
            <person name="VanNieuwenhze M."/>
            <person name="Brun Y."/>
            <person name="Cava F."/>
            <person name="Bulgheresi S."/>
            <person name="Veyrier F."/>
        </authorList>
    </citation>
    <scope>NUCLEOTIDE SEQUENCE [LARGE SCALE GENOMIC DNA]</scope>
    <source>
        <strain evidence="2 3">17694</strain>
    </source>
</reference>
<sequence length="68" mass="7770">MLGLAILFGLAVWVLLTLIAMIVGYKFGKGKGLFVGFMLTMGGWFVYWARVRLYSSQSKLFMQKRSRD</sequence>
<proteinExistence type="predicted"/>
<keyword evidence="1" id="KW-0472">Membrane</keyword>
<feature type="transmembrane region" description="Helical" evidence="1">
    <location>
        <begin position="6"/>
        <end position="25"/>
    </location>
</feature>
<name>A0ABD8B772_9NEIS</name>
<dbReference type="EMBL" id="CP091521">
    <property type="protein sequence ID" value="XHH49853.1"/>
    <property type="molecule type" value="Genomic_DNA"/>
</dbReference>
<protein>
    <submittedName>
        <fullName evidence="2">Uncharacterized protein</fullName>
    </submittedName>
</protein>
<dbReference type="Proteomes" id="UP000831534">
    <property type="component" value="Chromosome"/>
</dbReference>
<keyword evidence="3" id="KW-1185">Reference proteome</keyword>
<gene>
    <name evidence="2" type="ORF">LVJ77_12555</name>
</gene>
<keyword evidence="1" id="KW-1133">Transmembrane helix</keyword>
<keyword evidence="1" id="KW-0812">Transmembrane</keyword>
<feature type="transmembrane region" description="Helical" evidence="1">
    <location>
        <begin position="32"/>
        <end position="49"/>
    </location>
</feature>
<organism evidence="2 3">
    <name type="scientific">Conchiformibius kuhniae</name>
    <dbReference type="NCBI Taxonomy" id="211502"/>
    <lineage>
        <taxon>Bacteria</taxon>
        <taxon>Pseudomonadati</taxon>
        <taxon>Pseudomonadota</taxon>
        <taxon>Betaproteobacteria</taxon>
        <taxon>Neisseriales</taxon>
        <taxon>Neisseriaceae</taxon>
        <taxon>Conchiformibius</taxon>
    </lineage>
</organism>
<evidence type="ECO:0000313" key="2">
    <source>
        <dbReference type="EMBL" id="XHH49853.1"/>
    </source>
</evidence>
<accession>A0ABD8B772</accession>